<dbReference type="AlphaFoldDB" id="A0A543D3D4"/>
<protein>
    <submittedName>
        <fullName evidence="2">Glycerophosphoryl diester phosphodiesterase</fullName>
    </submittedName>
</protein>
<reference evidence="2 3" key="1">
    <citation type="submission" date="2019-06" db="EMBL/GenBank/DDBJ databases">
        <title>Sequencing the genomes of 1000 actinobacteria strains.</title>
        <authorList>
            <person name="Klenk H.-P."/>
        </authorList>
    </citation>
    <scope>NUCLEOTIDE SEQUENCE [LARGE SCALE GENOMIC DNA]</scope>
    <source>
        <strain evidence="2 3">DSM 45301</strain>
    </source>
</reference>
<comment type="caution">
    <text evidence="2">The sequence shown here is derived from an EMBL/GenBank/DDBJ whole genome shotgun (WGS) entry which is preliminary data.</text>
</comment>
<sequence>MPHHPYLDGPYPRAYAHRGWHIGELAGCENTLAAFRRAVDEGFGYLEMDVHATADGVAVVHHDPILERTTDGHGPIRLRSAASLANVRVRGREPLPLLEQVLTELPDTRITVELKSGAAVAPVLAVLERTDSWHRVCLGSYHDGWLRRAREAAGARLCTSMGQGAAVGLRTRAWLDALPGPLRHLPAPPAPGDLAQLPRRFAGIPVVDAALLRAVHAGGREVHVWTVDTEPEMTALLDLGADGLLSDRPDVLREVLHARGAWQGS</sequence>
<organism evidence="2 3">
    <name type="scientific">Pseudonocardia kunmingensis</name>
    <dbReference type="NCBI Taxonomy" id="630975"/>
    <lineage>
        <taxon>Bacteria</taxon>
        <taxon>Bacillati</taxon>
        <taxon>Actinomycetota</taxon>
        <taxon>Actinomycetes</taxon>
        <taxon>Pseudonocardiales</taxon>
        <taxon>Pseudonocardiaceae</taxon>
        <taxon>Pseudonocardia</taxon>
    </lineage>
</organism>
<dbReference type="Pfam" id="PF03009">
    <property type="entry name" value="GDPD"/>
    <property type="match status" value="1"/>
</dbReference>
<dbReference type="OrthoDB" id="5241788at2"/>
<accession>A0A543D3D4</accession>
<dbReference type="SUPFAM" id="SSF51695">
    <property type="entry name" value="PLC-like phosphodiesterases"/>
    <property type="match status" value="1"/>
</dbReference>
<dbReference type="PANTHER" id="PTHR43805">
    <property type="entry name" value="GLYCEROPHOSPHORYL DIESTER PHOSPHODIESTERASE"/>
    <property type="match status" value="1"/>
</dbReference>
<dbReference type="RefSeq" id="WP_142060781.1">
    <property type="nucleotide sequence ID" value="NZ_VFPA01000005.1"/>
</dbReference>
<evidence type="ECO:0000313" key="3">
    <source>
        <dbReference type="Proteomes" id="UP000315677"/>
    </source>
</evidence>
<dbReference type="Proteomes" id="UP000315677">
    <property type="component" value="Unassembled WGS sequence"/>
</dbReference>
<dbReference type="InterPro" id="IPR030395">
    <property type="entry name" value="GP_PDE_dom"/>
</dbReference>
<evidence type="ECO:0000313" key="2">
    <source>
        <dbReference type="EMBL" id="TQM03843.1"/>
    </source>
</evidence>
<dbReference type="PROSITE" id="PS50007">
    <property type="entry name" value="PIPLC_X_DOMAIN"/>
    <property type="match status" value="1"/>
</dbReference>
<dbReference type="PANTHER" id="PTHR43805:SF1">
    <property type="entry name" value="GP-PDE DOMAIN-CONTAINING PROTEIN"/>
    <property type="match status" value="1"/>
</dbReference>
<name>A0A543D3D4_9PSEU</name>
<gene>
    <name evidence="2" type="ORF">FB558_6868</name>
</gene>
<dbReference type="EMBL" id="VFPA01000005">
    <property type="protein sequence ID" value="TQM03843.1"/>
    <property type="molecule type" value="Genomic_DNA"/>
</dbReference>
<dbReference type="GO" id="GO:0008081">
    <property type="term" value="F:phosphoric diester hydrolase activity"/>
    <property type="evidence" value="ECO:0007669"/>
    <property type="project" value="InterPro"/>
</dbReference>
<dbReference type="InterPro" id="IPR017946">
    <property type="entry name" value="PLC-like_Pdiesterase_TIM-brl"/>
</dbReference>
<dbReference type="Gene3D" id="3.20.20.190">
    <property type="entry name" value="Phosphatidylinositol (PI) phosphodiesterase"/>
    <property type="match status" value="1"/>
</dbReference>
<keyword evidence="3" id="KW-1185">Reference proteome</keyword>
<proteinExistence type="predicted"/>
<feature type="domain" description="GP-PDE" evidence="1">
    <location>
        <begin position="12"/>
        <end position="256"/>
    </location>
</feature>
<dbReference type="GO" id="GO:0006629">
    <property type="term" value="P:lipid metabolic process"/>
    <property type="evidence" value="ECO:0007669"/>
    <property type="project" value="InterPro"/>
</dbReference>
<evidence type="ECO:0000259" key="1">
    <source>
        <dbReference type="PROSITE" id="PS51704"/>
    </source>
</evidence>
<dbReference type="PROSITE" id="PS51704">
    <property type="entry name" value="GP_PDE"/>
    <property type="match status" value="1"/>
</dbReference>